<dbReference type="NCBIfam" id="TIGR01525">
    <property type="entry name" value="ATPase-IB_hvy"/>
    <property type="match status" value="1"/>
</dbReference>
<keyword evidence="8" id="KW-1278">Translocase</keyword>
<keyword evidence="5 11" id="KW-0479">Metal-binding</keyword>
<dbReference type="CDD" id="cd02094">
    <property type="entry name" value="P-type_ATPase_Cu-like"/>
    <property type="match status" value="1"/>
</dbReference>
<dbReference type="GO" id="GO:0043682">
    <property type="term" value="F:P-type divalent copper transporter activity"/>
    <property type="evidence" value="ECO:0007669"/>
    <property type="project" value="TreeGrafter"/>
</dbReference>
<dbReference type="Gene3D" id="3.40.1110.10">
    <property type="entry name" value="Calcium-transporting ATPase, cytoplasmic domain N"/>
    <property type="match status" value="1"/>
</dbReference>
<dbReference type="RefSeq" id="WP_173073456.1">
    <property type="nucleotide sequence ID" value="NZ_CP041345.1"/>
</dbReference>
<dbReference type="SFLD" id="SFLDS00003">
    <property type="entry name" value="Haloacid_Dehalogenase"/>
    <property type="match status" value="1"/>
</dbReference>
<dbReference type="GO" id="GO:0055070">
    <property type="term" value="P:copper ion homeostasis"/>
    <property type="evidence" value="ECO:0007669"/>
    <property type="project" value="TreeGrafter"/>
</dbReference>
<proteinExistence type="inferred from homology"/>
<evidence type="ECO:0000259" key="12">
    <source>
        <dbReference type="PROSITE" id="PS50846"/>
    </source>
</evidence>
<dbReference type="NCBIfam" id="TIGR01512">
    <property type="entry name" value="ATPase-IB2_Cd"/>
    <property type="match status" value="1"/>
</dbReference>
<gene>
    <name evidence="13" type="primary">cadA</name>
    <name evidence="13" type="ORF">FHG85_04675</name>
</gene>
<dbReference type="InterPro" id="IPR044492">
    <property type="entry name" value="P_typ_ATPase_HD_dom"/>
</dbReference>
<comment type="subcellular location">
    <subcellularLocation>
        <location evidence="11">Cell membrane</location>
    </subcellularLocation>
    <subcellularLocation>
        <location evidence="1">Endomembrane system</location>
        <topology evidence="1">Multi-pass membrane protein</topology>
    </subcellularLocation>
</comment>
<dbReference type="SUPFAM" id="SSF81653">
    <property type="entry name" value="Calcium ATPase, transduction domain A"/>
    <property type="match status" value="1"/>
</dbReference>
<keyword evidence="4 11" id="KW-0812">Transmembrane</keyword>
<evidence type="ECO:0000256" key="11">
    <source>
        <dbReference type="RuleBase" id="RU362081"/>
    </source>
</evidence>
<dbReference type="Gene3D" id="3.40.50.1000">
    <property type="entry name" value="HAD superfamily/HAD-like"/>
    <property type="match status" value="1"/>
</dbReference>
<feature type="transmembrane region" description="Helical" evidence="11">
    <location>
        <begin position="116"/>
        <end position="138"/>
    </location>
</feature>
<evidence type="ECO:0000313" key="13">
    <source>
        <dbReference type="EMBL" id="QKG79583.1"/>
    </source>
</evidence>
<evidence type="ECO:0000256" key="2">
    <source>
        <dbReference type="ARBA" id="ARBA00006024"/>
    </source>
</evidence>
<dbReference type="EMBL" id="CP041345">
    <property type="protein sequence ID" value="QKG79583.1"/>
    <property type="molecule type" value="Genomic_DNA"/>
</dbReference>
<keyword evidence="7 11" id="KW-0067">ATP-binding</keyword>
<evidence type="ECO:0000256" key="5">
    <source>
        <dbReference type="ARBA" id="ARBA00022723"/>
    </source>
</evidence>
<feature type="transmembrane region" description="Helical" evidence="11">
    <location>
        <begin position="671"/>
        <end position="693"/>
    </location>
</feature>
<dbReference type="InterPro" id="IPR036163">
    <property type="entry name" value="HMA_dom_sf"/>
</dbReference>
<dbReference type="InterPro" id="IPR006121">
    <property type="entry name" value="HMA_dom"/>
</dbReference>
<dbReference type="Pfam" id="PF00403">
    <property type="entry name" value="HMA"/>
    <property type="match status" value="1"/>
</dbReference>
<keyword evidence="6 11" id="KW-0547">Nucleotide-binding</keyword>
<dbReference type="PANTHER" id="PTHR43520">
    <property type="entry name" value="ATP7, ISOFORM B"/>
    <property type="match status" value="1"/>
</dbReference>
<dbReference type="InterPro" id="IPR008250">
    <property type="entry name" value="ATPase_P-typ_transduc_dom_A_sf"/>
</dbReference>
<feature type="transmembrane region" description="Helical" evidence="11">
    <location>
        <begin position="699"/>
        <end position="720"/>
    </location>
</feature>
<dbReference type="InterPro" id="IPR027256">
    <property type="entry name" value="P-typ_ATPase_IB"/>
</dbReference>
<keyword evidence="14" id="KW-1185">Reference proteome</keyword>
<dbReference type="NCBIfam" id="TIGR01511">
    <property type="entry name" value="ATPase-IB1_Cu"/>
    <property type="match status" value="1"/>
</dbReference>
<dbReference type="FunFam" id="2.70.150.10:FF:000002">
    <property type="entry name" value="Copper-transporting ATPase 1, putative"/>
    <property type="match status" value="1"/>
</dbReference>
<dbReference type="GO" id="GO:0005507">
    <property type="term" value="F:copper ion binding"/>
    <property type="evidence" value="ECO:0007669"/>
    <property type="project" value="TreeGrafter"/>
</dbReference>
<dbReference type="InterPro" id="IPR023298">
    <property type="entry name" value="ATPase_P-typ_TM_dom_sf"/>
</dbReference>
<feature type="transmembrane region" description="Helical" evidence="11">
    <location>
        <begin position="334"/>
        <end position="354"/>
    </location>
</feature>
<feature type="transmembrane region" description="Helical" evidence="11">
    <location>
        <begin position="366"/>
        <end position="394"/>
    </location>
</feature>
<dbReference type="PROSITE" id="PS00154">
    <property type="entry name" value="ATPASE_E1_E2"/>
    <property type="match status" value="1"/>
</dbReference>
<dbReference type="GO" id="GO:0005886">
    <property type="term" value="C:plasma membrane"/>
    <property type="evidence" value="ECO:0007669"/>
    <property type="project" value="UniProtKB-SubCell"/>
</dbReference>
<dbReference type="GO" id="GO:0016887">
    <property type="term" value="F:ATP hydrolysis activity"/>
    <property type="evidence" value="ECO:0007669"/>
    <property type="project" value="InterPro"/>
</dbReference>
<comment type="similarity">
    <text evidence="2 11">Belongs to the cation transport ATPase (P-type) (TC 3.A.3) family. Type IB subfamily.</text>
</comment>
<dbReference type="InterPro" id="IPR023214">
    <property type="entry name" value="HAD_sf"/>
</dbReference>
<dbReference type="InterPro" id="IPR059000">
    <property type="entry name" value="ATPase_P-type_domA"/>
</dbReference>
<feature type="transmembrane region" description="Helical" evidence="11">
    <location>
        <begin position="91"/>
        <end position="110"/>
    </location>
</feature>
<evidence type="ECO:0000256" key="6">
    <source>
        <dbReference type="ARBA" id="ARBA00022741"/>
    </source>
</evidence>
<dbReference type="InterPro" id="IPR017969">
    <property type="entry name" value="Heavy-metal-associated_CS"/>
</dbReference>
<protein>
    <submittedName>
        <fullName evidence="13">Cadmium-translocating P-type ATPase</fullName>
    </submittedName>
</protein>
<dbReference type="Proteomes" id="UP000500961">
    <property type="component" value="Chromosome"/>
</dbReference>
<dbReference type="GO" id="GO:0012505">
    <property type="term" value="C:endomembrane system"/>
    <property type="evidence" value="ECO:0007669"/>
    <property type="project" value="UniProtKB-SubCell"/>
</dbReference>
<evidence type="ECO:0000256" key="8">
    <source>
        <dbReference type="ARBA" id="ARBA00022967"/>
    </source>
</evidence>
<evidence type="ECO:0000313" key="14">
    <source>
        <dbReference type="Proteomes" id="UP000500961"/>
    </source>
</evidence>
<dbReference type="PANTHER" id="PTHR43520:SF8">
    <property type="entry name" value="P-TYPE CU(+) TRANSPORTER"/>
    <property type="match status" value="1"/>
</dbReference>
<dbReference type="InterPro" id="IPR001757">
    <property type="entry name" value="P_typ_ATPase"/>
</dbReference>
<sequence>MMEKRIFQVTGMSCAGCALSVETILKSQNGVKDAGVNFASSTVWVEYDPKTISEESLRDAVRSIGYDLIIEEPDEGANPNEDTVQKLRKRFIYSMIFSLPIIVLQMFFLTWKFTPWIALVLSTPVVFWFGRQFHIIALKQIRHFSTNMDTLISVSTTISYFYSLFAVLFSNYLAINGVELHLYFESAAMIITFVLLGKWLEEKAKGKTSSAIKKIMGLQPQTALVKENDEFVEKPLSQIAIGSVIMVKPGERIPVDGTVQNGHSWVDESSITGEPIPVEKSAGKKVWAGTMNQNGVIHIVAEQIGSASVLGKIIKAVNEAQNSKPKVQKLADKTASIFVPIIIIIAIATFAIWATVAPDMAFTHGLIAAIAVLAIACPCALGLATPTAIMVGIGKAAQKNILIRDADSLELSCKINTVVFDKTGTLTEGRPEVTLINWYSNDDIHHSILKKIEQHSNHPLATAIFNYINADISSFTLDNIVEKPGKGIEASYNGKIYRVGSLSYLKDNGIVSNEPETLNKYNGTAIGFSENNNLLAIIIISDRLKESARSSILALKQKGVEIAMLSGDSSESVDVIAKELGIDTFQKGMLPNEKSKYINQLREQGKVVAMVGDGINDTEALSLADISIAMGKGTDIAMDASQVTIMKNDLIAVAELIEISRQTVRTIKQNLFWASIYNLISIPIAAGVLYPFTGLLLDPMIAAMAMAFSSVSVVSNSLILKSKKITL</sequence>
<evidence type="ECO:0000256" key="9">
    <source>
        <dbReference type="ARBA" id="ARBA00022989"/>
    </source>
</evidence>
<keyword evidence="10 11" id="KW-0472">Membrane</keyword>
<reference evidence="13 14" key="1">
    <citation type="submission" date="2019-07" db="EMBL/GenBank/DDBJ databases">
        <title>Thalassofilum flectens gen. nov., sp. nov., a novel moderate thermophilic anaerobe from a shallow sea hot spring in Kunashir Island (Russia), representing a new family in the order Bacteroidales, and proposal of Thalassofilacea fam. nov.</title>
        <authorList>
            <person name="Kochetkova T.V."/>
            <person name="Podosokorskaya O.A."/>
            <person name="Novikov A."/>
            <person name="Elcheninov A.G."/>
            <person name="Toshchakov S.V."/>
            <person name="Kublanov I.V."/>
        </authorList>
    </citation>
    <scope>NUCLEOTIDE SEQUENCE [LARGE SCALE GENOMIC DNA]</scope>
    <source>
        <strain evidence="13 14">38-H</strain>
    </source>
</reference>
<feature type="transmembrane region" description="Helical" evidence="11">
    <location>
        <begin position="180"/>
        <end position="200"/>
    </location>
</feature>
<dbReference type="Pfam" id="PF00122">
    <property type="entry name" value="E1-E2_ATPase"/>
    <property type="match status" value="1"/>
</dbReference>
<evidence type="ECO:0000256" key="7">
    <source>
        <dbReference type="ARBA" id="ARBA00022840"/>
    </source>
</evidence>
<dbReference type="NCBIfam" id="TIGR01494">
    <property type="entry name" value="ATPase_P-type"/>
    <property type="match status" value="1"/>
</dbReference>
<dbReference type="KEGG" id="ttz:FHG85_04675"/>
<dbReference type="Gene3D" id="2.70.150.10">
    <property type="entry name" value="Calcium-transporting ATPase, cytoplasmic transduction domain A"/>
    <property type="match status" value="1"/>
</dbReference>
<dbReference type="PROSITE" id="PS50846">
    <property type="entry name" value="HMA_2"/>
    <property type="match status" value="1"/>
</dbReference>
<evidence type="ECO:0000256" key="10">
    <source>
        <dbReference type="ARBA" id="ARBA00023136"/>
    </source>
</evidence>
<dbReference type="AlphaFoldDB" id="A0A7D4BDB2"/>
<dbReference type="InterPro" id="IPR023299">
    <property type="entry name" value="ATPase_P-typ_cyto_dom_N"/>
</dbReference>
<evidence type="ECO:0000256" key="1">
    <source>
        <dbReference type="ARBA" id="ARBA00004127"/>
    </source>
</evidence>
<feature type="transmembrane region" description="Helical" evidence="11">
    <location>
        <begin position="150"/>
        <end position="174"/>
    </location>
</feature>
<dbReference type="CDD" id="cd00371">
    <property type="entry name" value="HMA"/>
    <property type="match status" value="1"/>
</dbReference>
<dbReference type="GO" id="GO:0005524">
    <property type="term" value="F:ATP binding"/>
    <property type="evidence" value="ECO:0007669"/>
    <property type="project" value="UniProtKB-UniRule"/>
</dbReference>
<organism evidence="13 14">
    <name type="scientific">Tenuifilum thalassicum</name>
    <dbReference type="NCBI Taxonomy" id="2590900"/>
    <lineage>
        <taxon>Bacteria</taxon>
        <taxon>Pseudomonadati</taxon>
        <taxon>Bacteroidota</taxon>
        <taxon>Bacteroidia</taxon>
        <taxon>Bacteroidales</taxon>
        <taxon>Tenuifilaceae</taxon>
        <taxon>Tenuifilum</taxon>
    </lineage>
</organism>
<dbReference type="PRINTS" id="PR00119">
    <property type="entry name" value="CATATPASE"/>
</dbReference>
<accession>A0A7D4BDB2</accession>
<keyword evidence="9 11" id="KW-1133">Transmembrane helix</keyword>
<keyword evidence="3" id="KW-0813">Transport</keyword>
<feature type="domain" description="HMA" evidence="12">
    <location>
        <begin position="3"/>
        <end position="69"/>
    </location>
</feature>
<evidence type="ECO:0000256" key="3">
    <source>
        <dbReference type="ARBA" id="ARBA00022448"/>
    </source>
</evidence>
<dbReference type="Pfam" id="PF00702">
    <property type="entry name" value="Hydrolase"/>
    <property type="match status" value="1"/>
</dbReference>
<dbReference type="InterPro" id="IPR036412">
    <property type="entry name" value="HAD-like_sf"/>
</dbReference>
<dbReference type="SFLD" id="SFLDF00027">
    <property type="entry name" value="p-type_atpase"/>
    <property type="match status" value="1"/>
</dbReference>
<dbReference type="SFLD" id="SFLDG00002">
    <property type="entry name" value="C1.7:_P-type_atpase_like"/>
    <property type="match status" value="1"/>
</dbReference>
<keyword evidence="11" id="KW-1003">Cell membrane</keyword>
<dbReference type="InterPro" id="IPR018303">
    <property type="entry name" value="ATPase_P-typ_P_site"/>
</dbReference>
<dbReference type="SUPFAM" id="SSF56784">
    <property type="entry name" value="HAD-like"/>
    <property type="match status" value="1"/>
</dbReference>
<dbReference type="PROSITE" id="PS01047">
    <property type="entry name" value="HMA_1"/>
    <property type="match status" value="1"/>
</dbReference>
<dbReference type="FunFam" id="3.30.70.100:FF:000001">
    <property type="entry name" value="ATPase copper transporting beta"/>
    <property type="match status" value="1"/>
</dbReference>
<dbReference type="SUPFAM" id="SSF81665">
    <property type="entry name" value="Calcium ATPase, transmembrane domain M"/>
    <property type="match status" value="1"/>
</dbReference>
<dbReference type="Gene3D" id="3.30.70.100">
    <property type="match status" value="1"/>
</dbReference>
<dbReference type="PRINTS" id="PR00943">
    <property type="entry name" value="CUATPASE"/>
</dbReference>
<evidence type="ECO:0000256" key="4">
    <source>
        <dbReference type="ARBA" id="ARBA00022692"/>
    </source>
</evidence>
<name>A0A7D4BDB2_9BACT</name>
<dbReference type="SUPFAM" id="SSF55008">
    <property type="entry name" value="HMA, heavy metal-associated domain"/>
    <property type="match status" value="1"/>
</dbReference>